<evidence type="ECO:0000313" key="1">
    <source>
        <dbReference type="EMBL" id="KAK8575850.1"/>
    </source>
</evidence>
<dbReference type="Proteomes" id="UP001472677">
    <property type="component" value="Unassembled WGS sequence"/>
</dbReference>
<protein>
    <submittedName>
        <fullName evidence="1">Uncharacterized protein</fullName>
    </submittedName>
</protein>
<comment type="caution">
    <text evidence="1">The sequence shown here is derived from an EMBL/GenBank/DDBJ whole genome shotgun (WGS) entry which is preliminary data.</text>
</comment>
<organism evidence="1 2">
    <name type="scientific">Hibiscus sabdariffa</name>
    <name type="common">roselle</name>
    <dbReference type="NCBI Taxonomy" id="183260"/>
    <lineage>
        <taxon>Eukaryota</taxon>
        <taxon>Viridiplantae</taxon>
        <taxon>Streptophyta</taxon>
        <taxon>Embryophyta</taxon>
        <taxon>Tracheophyta</taxon>
        <taxon>Spermatophyta</taxon>
        <taxon>Magnoliopsida</taxon>
        <taxon>eudicotyledons</taxon>
        <taxon>Gunneridae</taxon>
        <taxon>Pentapetalae</taxon>
        <taxon>rosids</taxon>
        <taxon>malvids</taxon>
        <taxon>Malvales</taxon>
        <taxon>Malvaceae</taxon>
        <taxon>Malvoideae</taxon>
        <taxon>Hibiscus</taxon>
    </lineage>
</organism>
<gene>
    <name evidence="1" type="ORF">V6N12_063503</name>
</gene>
<evidence type="ECO:0000313" key="2">
    <source>
        <dbReference type="Proteomes" id="UP001472677"/>
    </source>
</evidence>
<keyword evidence="2" id="KW-1185">Reference proteome</keyword>
<name>A0ABR2FBW9_9ROSI</name>
<accession>A0ABR2FBW9</accession>
<dbReference type="EMBL" id="JBBPBM010000007">
    <property type="protein sequence ID" value="KAK8575850.1"/>
    <property type="molecule type" value="Genomic_DNA"/>
</dbReference>
<reference evidence="1 2" key="1">
    <citation type="journal article" date="2024" name="G3 (Bethesda)">
        <title>Genome assembly of Hibiscus sabdariffa L. provides insights into metabolisms of medicinal natural products.</title>
        <authorList>
            <person name="Kim T."/>
        </authorList>
    </citation>
    <scope>NUCLEOTIDE SEQUENCE [LARGE SCALE GENOMIC DNA]</scope>
    <source>
        <strain evidence="1">TK-2024</strain>
        <tissue evidence="1">Old leaves</tissue>
    </source>
</reference>
<sequence length="79" mass="9485">MQQLWYSKHRLSSLLATKASKLLLFRPSHRALQKKRVVLQEEIRLAEWRIKQRQIICDVDMIIKELNTLGKRKMQDGNR</sequence>
<proteinExistence type="predicted"/>